<accession>A0ACA9MNC5</accession>
<name>A0ACA9MNC5_9GLOM</name>
<gene>
    <name evidence="1" type="ORF">DHETER_LOCUS7330</name>
</gene>
<dbReference type="Proteomes" id="UP000789702">
    <property type="component" value="Unassembled WGS sequence"/>
</dbReference>
<evidence type="ECO:0000313" key="1">
    <source>
        <dbReference type="EMBL" id="CAG8603151.1"/>
    </source>
</evidence>
<organism evidence="1 2">
    <name type="scientific">Dentiscutata heterogama</name>
    <dbReference type="NCBI Taxonomy" id="1316150"/>
    <lineage>
        <taxon>Eukaryota</taxon>
        <taxon>Fungi</taxon>
        <taxon>Fungi incertae sedis</taxon>
        <taxon>Mucoromycota</taxon>
        <taxon>Glomeromycotina</taxon>
        <taxon>Glomeromycetes</taxon>
        <taxon>Diversisporales</taxon>
        <taxon>Gigasporaceae</taxon>
        <taxon>Dentiscutata</taxon>
    </lineage>
</organism>
<protein>
    <submittedName>
        <fullName evidence="1">6041_t:CDS:1</fullName>
    </submittedName>
</protein>
<keyword evidence="2" id="KW-1185">Reference proteome</keyword>
<dbReference type="EMBL" id="CAJVPU010010188">
    <property type="protein sequence ID" value="CAG8603151.1"/>
    <property type="molecule type" value="Genomic_DNA"/>
</dbReference>
<comment type="caution">
    <text evidence="1">The sequence shown here is derived from an EMBL/GenBank/DDBJ whole genome shotgun (WGS) entry which is preliminary data.</text>
</comment>
<feature type="non-terminal residue" evidence="1">
    <location>
        <position position="43"/>
    </location>
</feature>
<reference evidence="1" key="1">
    <citation type="submission" date="2021-06" db="EMBL/GenBank/DDBJ databases">
        <authorList>
            <person name="Kallberg Y."/>
            <person name="Tangrot J."/>
            <person name="Rosling A."/>
        </authorList>
    </citation>
    <scope>NUCLEOTIDE SEQUENCE</scope>
    <source>
        <strain evidence="1">IL203A</strain>
    </source>
</reference>
<sequence>MEPNDHPTLFHDLKYVFESIGTVLWSFQLLPQVHKNWRNGSTK</sequence>
<evidence type="ECO:0000313" key="2">
    <source>
        <dbReference type="Proteomes" id="UP000789702"/>
    </source>
</evidence>
<proteinExistence type="predicted"/>